<accession>A0A9N8HYP6</accession>
<dbReference type="InterPro" id="IPR019410">
    <property type="entry name" value="Methyltransf_16"/>
</dbReference>
<evidence type="ECO:0000313" key="2">
    <source>
        <dbReference type="EMBL" id="CAB9529690.1"/>
    </source>
</evidence>
<gene>
    <name evidence="2" type="ORF">SEMRO_2588_G331990.1</name>
</gene>
<keyword evidence="2" id="KW-0808">Transferase</keyword>
<organism evidence="2 3">
    <name type="scientific">Seminavis robusta</name>
    <dbReference type="NCBI Taxonomy" id="568900"/>
    <lineage>
        <taxon>Eukaryota</taxon>
        <taxon>Sar</taxon>
        <taxon>Stramenopiles</taxon>
        <taxon>Ochrophyta</taxon>
        <taxon>Bacillariophyta</taxon>
        <taxon>Bacillariophyceae</taxon>
        <taxon>Bacillariophycidae</taxon>
        <taxon>Naviculales</taxon>
        <taxon>Naviculaceae</taxon>
        <taxon>Seminavis</taxon>
    </lineage>
</organism>
<dbReference type="SUPFAM" id="SSF53335">
    <property type="entry name" value="S-adenosyl-L-methionine-dependent methyltransferases"/>
    <property type="match status" value="1"/>
</dbReference>
<dbReference type="PANTHER" id="PTHR14614">
    <property type="entry name" value="HEPATOCELLULAR CARCINOMA-ASSOCIATED ANTIGEN"/>
    <property type="match status" value="1"/>
</dbReference>
<dbReference type="EMBL" id="CAICTM010002586">
    <property type="protein sequence ID" value="CAB9529690.1"/>
    <property type="molecule type" value="Genomic_DNA"/>
</dbReference>
<reference evidence="2" key="1">
    <citation type="submission" date="2020-06" db="EMBL/GenBank/DDBJ databases">
        <authorList>
            <consortium name="Plant Systems Biology data submission"/>
        </authorList>
    </citation>
    <scope>NUCLEOTIDE SEQUENCE</scope>
    <source>
        <strain evidence="2">D6</strain>
    </source>
</reference>
<dbReference type="Gene3D" id="3.40.50.150">
    <property type="entry name" value="Vaccinia Virus protein VP39"/>
    <property type="match status" value="1"/>
</dbReference>
<keyword evidence="3" id="KW-1185">Reference proteome</keyword>
<proteinExistence type="predicted"/>
<dbReference type="InterPro" id="IPR029063">
    <property type="entry name" value="SAM-dependent_MTases_sf"/>
</dbReference>
<dbReference type="Pfam" id="PF10294">
    <property type="entry name" value="Methyltransf_16"/>
    <property type="match status" value="1"/>
</dbReference>
<dbReference type="CDD" id="cd02440">
    <property type="entry name" value="AdoMet_MTases"/>
    <property type="match status" value="1"/>
</dbReference>
<name>A0A9N8HYP6_9STRA</name>
<evidence type="ECO:0000256" key="1">
    <source>
        <dbReference type="SAM" id="SignalP"/>
    </source>
</evidence>
<dbReference type="Proteomes" id="UP001153069">
    <property type="component" value="Unassembled WGS sequence"/>
</dbReference>
<dbReference type="PANTHER" id="PTHR14614:SF130">
    <property type="entry name" value="PROTEIN-LYSINE N-METHYLTRANSFERASE EEF2KMT"/>
    <property type="match status" value="1"/>
</dbReference>
<protein>
    <submittedName>
        <fullName evidence="2">Methyltransferase</fullName>
    </submittedName>
</protein>
<dbReference type="GO" id="GO:0032259">
    <property type="term" value="P:methylation"/>
    <property type="evidence" value="ECO:0007669"/>
    <property type="project" value="UniProtKB-KW"/>
</dbReference>
<feature type="chain" id="PRO_5040505107" evidence="1">
    <location>
        <begin position="22"/>
        <end position="346"/>
    </location>
</feature>
<feature type="signal peptide" evidence="1">
    <location>
        <begin position="1"/>
        <end position="21"/>
    </location>
</feature>
<dbReference type="AlphaFoldDB" id="A0A9N8HYP6"/>
<evidence type="ECO:0000313" key="3">
    <source>
        <dbReference type="Proteomes" id="UP001153069"/>
    </source>
</evidence>
<keyword evidence="2" id="KW-0489">Methyltransferase</keyword>
<keyword evidence="1" id="KW-0732">Signal</keyword>
<comment type="caution">
    <text evidence="2">The sequence shown here is derived from an EMBL/GenBank/DDBJ whole genome shotgun (WGS) entry which is preliminary data.</text>
</comment>
<sequence length="346" mass="37198">MWSKHQVVLFLLLGLQAVVNAFVISINSQLSNHQSSRYPSVVLHSSSSSLANSNNNVPHHHVVRGIECIEVPMDIPEIGRVVVLEATAEAQEVLVNLALEDDEKPGTPCSESQDAASLQSGDPYGAVLWPAAYAIAARILQDPTYRTELPQMTVLELGAGTGLVSLSLLLAGTKHVIATDYESIPLELLEYAVDKLNNNPNTDNNQQQQQEFSITYQLLDMRDHATPLPTADLVVAADIMYEPKTGRAMAKRAVEALQQGARVLVGDSPGRPGRGAFLDELQNLGVVGATFVDTVGYTCSGPRHDLICGKDSTSVSETPQELLVAIMELDPKVHLSAETVISGDSS</sequence>
<dbReference type="GO" id="GO:0008168">
    <property type="term" value="F:methyltransferase activity"/>
    <property type="evidence" value="ECO:0007669"/>
    <property type="project" value="UniProtKB-KW"/>
</dbReference>
<dbReference type="OrthoDB" id="40219at2759"/>